<dbReference type="SUPFAM" id="SSF48425">
    <property type="entry name" value="Sec7 domain"/>
    <property type="match status" value="1"/>
</dbReference>
<proteinExistence type="predicted"/>
<dbReference type="Proteomes" id="UP000288716">
    <property type="component" value="Unassembled WGS sequence"/>
</dbReference>
<accession>A0A443RX01</accession>
<feature type="domain" description="SEC7" evidence="1">
    <location>
        <begin position="11"/>
        <end position="32"/>
    </location>
</feature>
<evidence type="ECO:0000313" key="3">
    <source>
        <dbReference type="Proteomes" id="UP000288716"/>
    </source>
</evidence>
<organism evidence="2 3">
    <name type="scientific">Leptotrombidium deliense</name>
    <dbReference type="NCBI Taxonomy" id="299467"/>
    <lineage>
        <taxon>Eukaryota</taxon>
        <taxon>Metazoa</taxon>
        <taxon>Ecdysozoa</taxon>
        <taxon>Arthropoda</taxon>
        <taxon>Chelicerata</taxon>
        <taxon>Arachnida</taxon>
        <taxon>Acari</taxon>
        <taxon>Acariformes</taxon>
        <taxon>Trombidiformes</taxon>
        <taxon>Prostigmata</taxon>
        <taxon>Anystina</taxon>
        <taxon>Parasitengona</taxon>
        <taxon>Trombiculoidea</taxon>
        <taxon>Trombiculidae</taxon>
        <taxon>Leptotrombidium</taxon>
    </lineage>
</organism>
<sequence length="32" mass="3742">MIGEYLGNIQKVDEALRKFQTNFRFPGEAQKI</sequence>
<dbReference type="VEuPathDB" id="VectorBase:LDEU012260"/>
<dbReference type="EMBL" id="NCKV01022758">
    <property type="protein sequence ID" value="RWS19780.1"/>
    <property type="molecule type" value="Genomic_DNA"/>
</dbReference>
<gene>
    <name evidence="2" type="ORF">B4U80_03571</name>
</gene>
<comment type="caution">
    <text evidence="2">The sequence shown here is derived from an EMBL/GenBank/DDBJ whole genome shotgun (WGS) entry which is preliminary data.</text>
</comment>
<dbReference type="GO" id="GO:0005085">
    <property type="term" value="F:guanyl-nucleotide exchange factor activity"/>
    <property type="evidence" value="ECO:0007669"/>
    <property type="project" value="InterPro"/>
</dbReference>
<reference evidence="2 3" key="1">
    <citation type="journal article" date="2018" name="Gigascience">
        <title>Genomes of trombidid mites reveal novel predicted allergens and laterally-transferred genes associated with secondary metabolism.</title>
        <authorList>
            <person name="Dong X."/>
            <person name="Chaisiri K."/>
            <person name="Xia D."/>
            <person name="Armstrong S.D."/>
            <person name="Fang Y."/>
            <person name="Donnelly M.J."/>
            <person name="Kadowaki T."/>
            <person name="McGarry J.W."/>
            <person name="Darby A.C."/>
            <person name="Makepeace B.L."/>
        </authorList>
    </citation>
    <scope>NUCLEOTIDE SEQUENCE [LARGE SCALE GENOMIC DNA]</scope>
    <source>
        <strain evidence="2">UoL-UT</strain>
    </source>
</reference>
<keyword evidence="3" id="KW-1185">Reference proteome</keyword>
<dbReference type="InterPro" id="IPR035999">
    <property type="entry name" value="Sec7_dom_sf"/>
</dbReference>
<dbReference type="AlphaFoldDB" id="A0A443RX01"/>
<dbReference type="Gene3D" id="1.10.1000.11">
    <property type="entry name" value="Arf Nucleotide-binding Site Opener,domain 2"/>
    <property type="match status" value="1"/>
</dbReference>
<evidence type="ECO:0000313" key="2">
    <source>
        <dbReference type="EMBL" id="RWS19780.1"/>
    </source>
</evidence>
<dbReference type="InterPro" id="IPR023394">
    <property type="entry name" value="Sec7_C_sf"/>
</dbReference>
<protein>
    <recommendedName>
        <fullName evidence="1">SEC7 domain-containing protein</fullName>
    </recommendedName>
</protein>
<dbReference type="Pfam" id="PF01369">
    <property type="entry name" value="Sec7"/>
    <property type="match status" value="1"/>
</dbReference>
<dbReference type="GO" id="GO:0032012">
    <property type="term" value="P:regulation of ARF protein signal transduction"/>
    <property type="evidence" value="ECO:0007669"/>
    <property type="project" value="InterPro"/>
</dbReference>
<dbReference type="InterPro" id="IPR000904">
    <property type="entry name" value="Sec7_dom"/>
</dbReference>
<name>A0A443RX01_9ACAR</name>
<evidence type="ECO:0000259" key="1">
    <source>
        <dbReference type="Pfam" id="PF01369"/>
    </source>
</evidence>
<dbReference type="OrthoDB" id="430364at2759"/>